<comment type="caution">
    <text evidence="3">The sequence shown here is derived from an EMBL/GenBank/DDBJ whole genome shotgun (WGS) entry which is preliminary data.</text>
</comment>
<feature type="coiled-coil region" evidence="1">
    <location>
        <begin position="113"/>
        <end position="157"/>
    </location>
</feature>
<gene>
    <name evidence="3" type="ORF">THIOM_005582</name>
</gene>
<feature type="compositionally biased region" description="Polar residues" evidence="2">
    <location>
        <begin position="21"/>
        <end position="50"/>
    </location>
</feature>
<feature type="compositionally biased region" description="Polar residues" evidence="2">
    <location>
        <begin position="75"/>
        <end position="103"/>
    </location>
</feature>
<protein>
    <recommendedName>
        <fullName evidence="5">Nucleotide exchange factor GrpE</fullName>
    </recommendedName>
</protein>
<reference evidence="3 4" key="1">
    <citation type="submission" date="2016-05" db="EMBL/GenBank/DDBJ databases">
        <title>Single-cell genome of chain-forming Candidatus Thiomargarita nelsonii and comparison to other large sulfur-oxidizing bacteria.</title>
        <authorList>
            <person name="Winkel M."/>
            <person name="Salman V."/>
            <person name="Woyke T."/>
            <person name="Schulz-Vogt H."/>
            <person name="Richter M."/>
            <person name="Flood B."/>
            <person name="Bailey J."/>
            <person name="Amann R."/>
            <person name="Mussmann M."/>
        </authorList>
    </citation>
    <scope>NUCLEOTIDE SEQUENCE [LARGE SCALE GENOMIC DNA]</scope>
    <source>
        <strain evidence="3 4">THI036</strain>
    </source>
</reference>
<feature type="region of interest" description="Disordered" evidence="2">
    <location>
        <begin position="1"/>
        <end position="108"/>
    </location>
</feature>
<proteinExistence type="predicted"/>
<accession>A0A176RSU8</accession>
<evidence type="ECO:0000256" key="2">
    <source>
        <dbReference type="SAM" id="MobiDB-lite"/>
    </source>
</evidence>
<feature type="coiled-coil region" evidence="1">
    <location>
        <begin position="244"/>
        <end position="302"/>
    </location>
</feature>
<evidence type="ECO:0000313" key="3">
    <source>
        <dbReference type="EMBL" id="OAD18814.1"/>
    </source>
</evidence>
<dbReference type="AlphaFoldDB" id="A0A176RSU8"/>
<keyword evidence="1" id="KW-0175">Coiled coil</keyword>
<feature type="compositionally biased region" description="Polar residues" evidence="2">
    <location>
        <begin position="1"/>
        <end position="13"/>
    </location>
</feature>
<feature type="compositionally biased region" description="Basic and acidic residues" evidence="2">
    <location>
        <begin position="55"/>
        <end position="74"/>
    </location>
</feature>
<sequence>MDNKQQSSDNQQARQEKEQGLDSNSESKNQAQNATPVQATQGDNDSSEQPILQAETHDPNKNRDNGFQEQKKSAESNAPPQTTEEQTSDVTTPAQVLSQNSVGEVTREGSTDILKLSQQLSTLQYEKEQLEKKLAESERENKRLKEIEKKYNDIKRENEFEPQSDDPNLIPRWWNRLYQSLIAQFQQTGKATYDPDEYKTIRRYPDGIIKLLYKLNKSIEDEKSGLLKWLSGKNDEIYRLNKTKTLLKKNVTTLQSEIKKLQSSNAELQLRVESLQEMEANYKSLQERNNELNARCTRLVREITTLKTGEANTPQHQLLFKDFKELKDQDFKSISNKIFSLFHKCQPGAQQANRKSEIAKIRYELSKAILLKGLEISIKNENITDGDIKNITDSLKKEILDRYCGGTENLAGVSEKFEELSKNIASLVEKGLKLVDEINHATPQGELLWFEKEENVPFDPKKHEVSPSCEETGLIELTLHPGYMVRYPDTGNERVFEKALVLTRSD</sequence>
<organism evidence="3 4">
    <name type="scientific">Candidatus Thiomargarita nelsonii</name>
    <dbReference type="NCBI Taxonomy" id="1003181"/>
    <lineage>
        <taxon>Bacteria</taxon>
        <taxon>Pseudomonadati</taxon>
        <taxon>Pseudomonadota</taxon>
        <taxon>Gammaproteobacteria</taxon>
        <taxon>Thiotrichales</taxon>
        <taxon>Thiotrichaceae</taxon>
        <taxon>Thiomargarita</taxon>
    </lineage>
</organism>
<evidence type="ECO:0008006" key="5">
    <source>
        <dbReference type="Google" id="ProtNLM"/>
    </source>
</evidence>
<dbReference type="Proteomes" id="UP000076962">
    <property type="component" value="Unassembled WGS sequence"/>
</dbReference>
<evidence type="ECO:0000256" key="1">
    <source>
        <dbReference type="SAM" id="Coils"/>
    </source>
</evidence>
<evidence type="ECO:0000313" key="4">
    <source>
        <dbReference type="Proteomes" id="UP000076962"/>
    </source>
</evidence>
<keyword evidence="4" id="KW-1185">Reference proteome</keyword>
<dbReference type="EMBL" id="LUTY01003075">
    <property type="protein sequence ID" value="OAD18814.1"/>
    <property type="molecule type" value="Genomic_DNA"/>
</dbReference>
<name>A0A176RSU8_9GAMM</name>